<dbReference type="Pfam" id="PF22591">
    <property type="entry name" value="eIF3a_PCI_TPR-like"/>
    <property type="match status" value="1"/>
</dbReference>
<dbReference type="EMBL" id="HBFS01023859">
    <property type="protein sequence ID" value="CAD8922702.1"/>
    <property type="molecule type" value="Transcribed_RNA"/>
</dbReference>
<dbReference type="GO" id="GO:0002188">
    <property type="term" value="P:translation reinitiation"/>
    <property type="evidence" value="ECO:0007669"/>
    <property type="project" value="TreeGrafter"/>
</dbReference>
<proteinExistence type="predicted"/>
<feature type="non-terminal residue" evidence="7">
    <location>
        <position position="918"/>
    </location>
</feature>
<keyword evidence="2" id="KW-0396">Initiation factor</keyword>
<dbReference type="GO" id="GO:0003743">
    <property type="term" value="F:translation initiation factor activity"/>
    <property type="evidence" value="ECO:0007669"/>
    <property type="project" value="UniProtKB-KW"/>
</dbReference>
<protein>
    <recommendedName>
        <fullName evidence="6">eIF3a PCI domain-containing protein</fullName>
    </recommendedName>
</protein>
<evidence type="ECO:0000256" key="3">
    <source>
        <dbReference type="ARBA" id="ARBA00022917"/>
    </source>
</evidence>
<evidence type="ECO:0000313" key="7">
    <source>
        <dbReference type="EMBL" id="CAD8922702.1"/>
    </source>
</evidence>
<organism evidence="7">
    <name type="scientific">Bicosoecida sp. CB-2014</name>
    <dbReference type="NCBI Taxonomy" id="1486930"/>
    <lineage>
        <taxon>Eukaryota</taxon>
        <taxon>Sar</taxon>
        <taxon>Stramenopiles</taxon>
        <taxon>Bigyra</taxon>
        <taxon>Opalozoa</taxon>
        <taxon>Bicosoecida</taxon>
    </lineage>
</organism>
<dbReference type="GO" id="GO:0003729">
    <property type="term" value="F:mRNA binding"/>
    <property type="evidence" value="ECO:0007669"/>
    <property type="project" value="TreeGrafter"/>
</dbReference>
<feature type="compositionally biased region" description="Basic and acidic residues" evidence="5">
    <location>
        <begin position="662"/>
        <end position="673"/>
    </location>
</feature>
<evidence type="ECO:0000256" key="1">
    <source>
        <dbReference type="ARBA" id="ARBA00022490"/>
    </source>
</evidence>
<gene>
    <name evidence="7" type="ORF">BSP0115_LOCUS15965</name>
</gene>
<dbReference type="GO" id="GO:0071540">
    <property type="term" value="C:eukaryotic translation initiation factor 3 complex, eIF3e"/>
    <property type="evidence" value="ECO:0007669"/>
    <property type="project" value="TreeGrafter"/>
</dbReference>
<dbReference type="GO" id="GO:0071541">
    <property type="term" value="C:eukaryotic translation initiation factor 3 complex, eIF3m"/>
    <property type="evidence" value="ECO:0007669"/>
    <property type="project" value="TreeGrafter"/>
</dbReference>
<feature type="domain" description="eIF3a PCI" evidence="6">
    <location>
        <begin position="10"/>
        <end position="411"/>
    </location>
</feature>
<feature type="coiled-coil region" evidence="4">
    <location>
        <begin position="702"/>
        <end position="729"/>
    </location>
</feature>
<dbReference type="Gene3D" id="4.10.860.10">
    <property type="entry name" value="UVR domain"/>
    <property type="match status" value="1"/>
</dbReference>
<evidence type="ECO:0000256" key="4">
    <source>
        <dbReference type="SAM" id="Coils"/>
    </source>
</evidence>
<dbReference type="PANTHER" id="PTHR14005">
    <property type="entry name" value="EUKARYOTIC TRANSLATION INITIATION FACTOR 3, THETA SUBUNIT"/>
    <property type="match status" value="1"/>
</dbReference>
<dbReference type="GO" id="GO:0043614">
    <property type="term" value="C:multi-eIF complex"/>
    <property type="evidence" value="ECO:0007669"/>
    <property type="project" value="TreeGrafter"/>
</dbReference>
<reference evidence="7" key="1">
    <citation type="submission" date="2021-01" db="EMBL/GenBank/DDBJ databases">
        <authorList>
            <person name="Corre E."/>
            <person name="Pelletier E."/>
            <person name="Niang G."/>
            <person name="Scheremetjew M."/>
            <person name="Finn R."/>
            <person name="Kale V."/>
            <person name="Holt S."/>
            <person name="Cochrane G."/>
            <person name="Meng A."/>
            <person name="Brown T."/>
            <person name="Cohen L."/>
        </authorList>
    </citation>
    <scope>NUCLEOTIDE SEQUENCE</scope>
    <source>
        <strain evidence="7">Ms1</strain>
    </source>
</reference>
<dbReference type="AlphaFoldDB" id="A0A7S1CPF3"/>
<feature type="region of interest" description="Disordered" evidence="5">
    <location>
        <begin position="828"/>
        <end position="918"/>
    </location>
</feature>
<name>A0A7S1CPF3_9STRA</name>
<dbReference type="PANTHER" id="PTHR14005:SF0">
    <property type="entry name" value="EUKARYOTIC TRANSLATION INITIATION FACTOR 3 SUBUNIT A"/>
    <property type="match status" value="1"/>
</dbReference>
<dbReference type="InterPro" id="IPR054711">
    <property type="entry name" value="eIF3a_PCI_TPR-like"/>
</dbReference>
<keyword evidence="4" id="KW-0175">Coiled coil</keyword>
<dbReference type="Gene3D" id="1.25.40.860">
    <property type="match status" value="2"/>
</dbReference>
<accession>A0A7S1CPF3</accession>
<sequence length="918" mass="107032">MQPIYFHRPENALRRANELVDVGQETDAIKLLYSVFTSRKFKVWQKAHEPVMKRFFELCVNQKDYQMAKEGLYNYRSSTHKENPHSFQSVIRHLVYIAEKRADDARRATRGSSAALRDVQDLEEGDTPEELMMSSVSSAERLNREQVVPWVRFLWEVYRAVLDTLRHNTPTMDATYHRIAARAFAFCEEYKRPVEMRRLCNLMRGHMNNYTRVLAQYEAGTWTDRGRDVFAPWSPDIMDRHLNTRFLQLQTATNMKLWTEGFRTVEDIYFIMEGTKRPPRAQSMALYFERLTQIFWVSKNFLFHAYARFKFYTLSVAQNRALSAADKARLASNVLLSALCVQLEDANATDGALDMDLETDKKMRIAALLRFSVAPSRAQLMSDIAAKGVVDAAEPGARELFRMLEKDFEPLGMARRAEALLRPLARSTEQQMYVPELEHLVLLRLVQQLSAVYRTVRISSFARMLQGLYLGERVVQTPYGEGFLVEIRADGRVEWRMPFGTMITERDAFPVPLYGTLASRAEEMIVRAAKKRLVQVRIDHLSDCLHLGQDGLEDPRMSKQLSVLAARLRDVVAVIKPVTSEVRAARRQAVFTAARSSLGELHGNIQSRKATIEKRKEDLEREQQQKQRDEAERKAKAAEERRVQEEQRRKDEAQRRAQAQQRKAEERLKLEETRKLMQRTGQDTSALDGMERVGGLGADAAAMRQEAERKAEKAKLNEVKRMRDTARRRDHLTRALREAEWSLLKKQRDSEIEGDKEFFDSEMQAVREKHRAEHQAELAIRKRLERMIPFLDRFEEGVRDRGREKAEVRRQEAEAARMVRYKKRLHAAREAQLEEERQEREAEDLERRMAEEDERRAAEEEREVAAAEAAKREEERRIADEEAREKEFRDRRDLHLSEDARKAPGGRGDDRDDRDDRD</sequence>
<evidence type="ECO:0000256" key="2">
    <source>
        <dbReference type="ARBA" id="ARBA00022540"/>
    </source>
</evidence>
<evidence type="ECO:0000259" key="6">
    <source>
        <dbReference type="Pfam" id="PF22591"/>
    </source>
</evidence>
<dbReference type="GO" id="GO:0001732">
    <property type="term" value="P:formation of cytoplasmic translation initiation complex"/>
    <property type="evidence" value="ECO:0007669"/>
    <property type="project" value="TreeGrafter"/>
</dbReference>
<keyword evidence="3" id="KW-0648">Protein biosynthesis</keyword>
<feature type="compositionally biased region" description="Basic and acidic residues" evidence="5">
    <location>
        <begin position="610"/>
        <end position="655"/>
    </location>
</feature>
<evidence type="ECO:0000256" key="5">
    <source>
        <dbReference type="SAM" id="MobiDB-lite"/>
    </source>
</evidence>
<dbReference type="InterPro" id="IPR027512">
    <property type="entry name" value="EIF3A"/>
</dbReference>
<feature type="region of interest" description="Disordered" evidence="5">
    <location>
        <begin position="602"/>
        <end position="673"/>
    </location>
</feature>
<keyword evidence="1" id="KW-0963">Cytoplasm</keyword>